<evidence type="ECO:0000313" key="3">
    <source>
        <dbReference type="Proteomes" id="UP000519439"/>
    </source>
</evidence>
<feature type="transmembrane region" description="Helical" evidence="1">
    <location>
        <begin position="31"/>
        <end position="49"/>
    </location>
</feature>
<dbReference type="AlphaFoldDB" id="A0A7W6IF07"/>
<keyword evidence="1" id="KW-0812">Transmembrane</keyword>
<protein>
    <submittedName>
        <fullName evidence="2">Uncharacterized protein</fullName>
    </submittedName>
</protein>
<keyword evidence="1" id="KW-0472">Membrane</keyword>
<dbReference type="EMBL" id="JACIDC010000004">
    <property type="protein sequence ID" value="MBB4039956.1"/>
    <property type="molecule type" value="Genomic_DNA"/>
</dbReference>
<evidence type="ECO:0000256" key="1">
    <source>
        <dbReference type="SAM" id="Phobius"/>
    </source>
</evidence>
<proteinExistence type="predicted"/>
<dbReference type="Proteomes" id="UP000519439">
    <property type="component" value="Unassembled WGS sequence"/>
</dbReference>
<gene>
    <name evidence="2" type="ORF">GGR34_001603</name>
</gene>
<accession>A0A7W6IF07</accession>
<name>A0A7W6IF07_9HYPH</name>
<sequence length="60" mass="6250">MQATAGRIGISHALRQSSASGLETGLGMREVLMIYLFGVILLLAVATMIDGEEVLGSTIS</sequence>
<comment type="caution">
    <text evidence="2">The sequence shown here is derived from an EMBL/GenBank/DDBJ whole genome shotgun (WGS) entry which is preliminary data.</text>
</comment>
<evidence type="ECO:0000313" key="2">
    <source>
        <dbReference type="EMBL" id="MBB4039956.1"/>
    </source>
</evidence>
<reference evidence="2 3" key="1">
    <citation type="submission" date="2020-08" db="EMBL/GenBank/DDBJ databases">
        <title>Genomic Encyclopedia of Type Strains, Phase IV (KMG-IV): sequencing the most valuable type-strain genomes for metagenomic binning, comparative biology and taxonomic classification.</title>
        <authorList>
            <person name="Goeker M."/>
        </authorList>
    </citation>
    <scope>NUCLEOTIDE SEQUENCE [LARGE SCALE GENOMIC DNA]</scope>
    <source>
        <strain evidence="2 3">DSM 15743</strain>
    </source>
</reference>
<keyword evidence="3" id="KW-1185">Reference proteome</keyword>
<dbReference type="RefSeq" id="WP_027315486.1">
    <property type="nucleotide sequence ID" value="NZ_JACIDC010000004.1"/>
</dbReference>
<keyword evidence="1" id="KW-1133">Transmembrane helix</keyword>
<organism evidence="2 3">
    <name type="scientific">Microvirga flocculans</name>
    <dbReference type="NCBI Taxonomy" id="217168"/>
    <lineage>
        <taxon>Bacteria</taxon>
        <taxon>Pseudomonadati</taxon>
        <taxon>Pseudomonadota</taxon>
        <taxon>Alphaproteobacteria</taxon>
        <taxon>Hyphomicrobiales</taxon>
        <taxon>Methylobacteriaceae</taxon>
        <taxon>Microvirga</taxon>
    </lineage>
</organism>